<feature type="binding site" description="axial binding residue" evidence="6">
    <location>
        <position position="461"/>
    </location>
    <ligand>
        <name>heme</name>
        <dbReference type="ChEBI" id="CHEBI:30413"/>
    </ligand>
    <ligandPart>
        <name>Fe</name>
        <dbReference type="ChEBI" id="CHEBI:18248"/>
    </ligandPart>
</feature>
<evidence type="ECO:0000256" key="2">
    <source>
        <dbReference type="ARBA" id="ARBA00022723"/>
    </source>
</evidence>
<dbReference type="PRINTS" id="PR00463">
    <property type="entry name" value="EP450I"/>
</dbReference>
<accession>A0A175WIA0</accession>
<dbReference type="OrthoDB" id="2789670at2759"/>
<dbReference type="AlphaFoldDB" id="A0A175WIA0"/>
<evidence type="ECO:0000256" key="1">
    <source>
        <dbReference type="ARBA" id="ARBA00001971"/>
    </source>
</evidence>
<proteinExistence type="inferred from homology"/>
<comment type="cofactor">
    <cofactor evidence="1 6">
        <name>heme</name>
        <dbReference type="ChEBI" id="CHEBI:30413"/>
    </cofactor>
</comment>
<dbReference type="PANTHER" id="PTHR24303">
    <property type="entry name" value="HEME-BINDING MONOOXYGENASE FAMILY"/>
    <property type="match status" value="1"/>
</dbReference>
<keyword evidence="6 7" id="KW-0349">Heme</keyword>
<dbReference type="STRING" id="100816.A0A175WIA0"/>
<evidence type="ECO:0000256" key="6">
    <source>
        <dbReference type="PIRSR" id="PIRSR602401-1"/>
    </source>
</evidence>
<dbReference type="InterPro" id="IPR036396">
    <property type="entry name" value="Cyt_P450_sf"/>
</dbReference>
<dbReference type="PANTHER" id="PTHR24303:SF31">
    <property type="entry name" value="CYTOCHROME P450 307A1-RELATED"/>
    <property type="match status" value="1"/>
</dbReference>
<keyword evidence="4 6" id="KW-0408">Iron</keyword>
<dbReference type="GO" id="GO:0020037">
    <property type="term" value="F:heme binding"/>
    <property type="evidence" value="ECO:0007669"/>
    <property type="project" value="InterPro"/>
</dbReference>
<name>A0A175WIA0_9PEZI</name>
<comment type="similarity">
    <text evidence="7">Belongs to the cytochrome P450 family.</text>
</comment>
<dbReference type="Proteomes" id="UP000078237">
    <property type="component" value="Unassembled WGS sequence"/>
</dbReference>
<evidence type="ECO:0000256" key="5">
    <source>
        <dbReference type="ARBA" id="ARBA00023033"/>
    </source>
</evidence>
<gene>
    <name evidence="8" type="ORF">MMYC01_200283</name>
</gene>
<organism evidence="8 9">
    <name type="scientific">Madurella mycetomatis</name>
    <dbReference type="NCBI Taxonomy" id="100816"/>
    <lineage>
        <taxon>Eukaryota</taxon>
        <taxon>Fungi</taxon>
        <taxon>Dikarya</taxon>
        <taxon>Ascomycota</taxon>
        <taxon>Pezizomycotina</taxon>
        <taxon>Sordariomycetes</taxon>
        <taxon>Sordariomycetidae</taxon>
        <taxon>Sordariales</taxon>
        <taxon>Sordariales incertae sedis</taxon>
        <taxon>Madurella</taxon>
    </lineage>
</organism>
<dbReference type="VEuPathDB" id="FungiDB:MMYC01_200283"/>
<dbReference type="PROSITE" id="PS00086">
    <property type="entry name" value="CYTOCHROME_P450"/>
    <property type="match status" value="1"/>
</dbReference>
<keyword evidence="2 6" id="KW-0479">Metal-binding</keyword>
<evidence type="ECO:0000313" key="8">
    <source>
        <dbReference type="EMBL" id="KXX83229.1"/>
    </source>
</evidence>
<keyword evidence="3 7" id="KW-0560">Oxidoreductase</keyword>
<comment type="caution">
    <text evidence="8">The sequence shown here is derived from an EMBL/GenBank/DDBJ whole genome shotgun (WGS) entry which is preliminary data.</text>
</comment>
<dbReference type="PRINTS" id="PR00385">
    <property type="entry name" value="P450"/>
</dbReference>
<protein>
    <submittedName>
        <fullName evidence="8">Cytochrome P450 CYP13A4</fullName>
    </submittedName>
</protein>
<dbReference type="GO" id="GO:0005506">
    <property type="term" value="F:iron ion binding"/>
    <property type="evidence" value="ECO:0007669"/>
    <property type="project" value="InterPro"/>
</dbReference>
<dbReference type="SUPFAM" id="SSF48264">
    <property type="entry name" value="Cytochrome P450"/>
    <property type="match status" value="1"/>
</dbReference>
<reference evidence="8 9" key="1">
    <citation type="journal article" date="2016" name="Genome Announc.">
        <title>Genome Sequence of Madurella mycetomatis mm55, Isolated from a Human Mycetoma Case in Sudan.</title>
        <authorList>
            <person name="Smit S."/>
            <person name="Derks M.F."/>
            <person name="Bervoets S."/>
            <person name="Fahal A."/>
            <person name="van Leeuwen W."/>
            <person name="van Belkum A."/>
            <person name="van de Sande W.W."/>
        </authorList>
    </citation>
    <scope>NUCLEOTIDE SEQUENCE [LARGE SCALE GENOMIC DNA]</scope>
    <source>
        <strain evidence="9">mm55</strain>
    </source>
</reference>
<dbReference type="InterPro" id="IPR017972">
    <property type="entry name" value="Cyt_P450_CS"/>
</dbReference>
<dbReference type="CDD" id="cd20615">
    <property type="entry name" value="CYP_GliC-like"/>
    <property type="match status" value="1"/>
</dbReference>
<sequence>MDVNIISIQWQLFLPLVAIFPFAFRWKALRHTLQARLTDILSWLLNLWLSFRYPVRHVDNKRPLPSVPYRFPNGQGDGAKFLHGAENSVVWQRQYGSLYRIWSGTTPEVVVTKPEHIQEVFKDSDKHLKAKNNDSGYLLGELLGKCVGLVSQNEWKQLRSICEVPFVRSTSATYVDLMERRTQRHFKELWEKSSLSRSIIDAAQDLKMLPFWIVADILYGGLTADMERQLGELAPVREKLVQYFLKGGVTRYTWSKYLPTTANQLLADFKTRWTTFNRQARTRAPQDSPIASYYDAVDSGSIEEQSILQTLDEALFANLDVTLGGISWNLVFLAAYPDVQSRLYAEIKAEREKARGGSGSGSFDSYILRSDTFVAACISESSRLRPLAAFSVPQAAPTGRVVGGYYFPAGTNFIVDSYALNQRNEYWGEDADKYRPERFLERSAVKDRYNFWRFGFGPRQCMGKFVADMMIRVLLIHLVENYELEMLDRDKKWERDPQNWINHPLMKLKCELRDKQATAQEN</sequence>
<evidence type="ECO:0000313" key="9">
    <source>
        <dbReference type="Proteomes" id="UP000078237"/>
    </source>
</evidence>
<dbReference type="GO" id="GO:0004497">
    <property type="term" value="F:monooxygenase activity"/>
    <property type="evidence" value="ECO:0007669"/>
    <property type="project" value="UniProtKB-KW"/>
</dbReference>
<keyword evidence="5 7" id="KW-0503">Monooxygenase</keyword>
<evidence type="ECO:0000256" key="4">
    <source>
        <dbReference type="ARBA" id="ARBA00023004"/>
    </source>
</evidence>
<dbReference type="GO" id="GO:0016705">
    <property type="term" value="F:oxidoreductase activity, acting on paired donors, with incorporation or reduction of molecular oxygen"/>
    <property type="evidence" value="ECO:0007669"/>
    <property type="project" value="InterPro"/>
</dbReference>
<dbReference type="EMBL" id="LCTW02000002">
    <property type="protein sequence ID" value="KXX83229.1"/>
    <property type="molecule type" value="Genomic_DNA"/>
</dbReference>
<dbReference type="InterPro" id="IPR002401">
    <property type="entry name" value="Cyt_P450_E_grp-I"/>
</dbReference>
<keyword evidence="9" id="KW-1185">Reference proteome</keyword>
<dbReference type="Pfam" id="PF00067">
    <property type="entry name" value="p450"/>
    <property type="match status" value="1"/>
</dbReference>
<evidence type="ECO:0000256" key="3">
    <source>
        <dbReference type="ARBA" id="ARBA00023002"/>
    </source>
</evidence>
<dbReference type="InterPro" id="IPR001128">
    <property type="entry name" value="Cyt_P450"/>
</dbReference>
<evidence type="ECO:0000256" key="7">
    <source>
        <dbReference type="RuleBase" id="RU000461"/>
    </source>
</evidence>
<dbReference type="Gene3D" id="1.10.630.10">
    <property type="entry name" value="Cytochrome P450"/>
    <property type="match status" value="1"/>
</dbReference>